<proteinExistence type="inferred from homology"/>
<dbReference type="Pfam" id="PF04102">
    <property type="entry name" value="SlyX"/>
    <property type="match status" value="1"/>
</dbReference>
<dbReference type="Proteomes" id="UP000318717">
    <property type="component" value="Unassembled WGS sequence"/>
</dbReference>
<keyword evidence="4" id="KW-1185">Reference proteome</keyword>
<dbReference type="InterPro" id="IPR007236">
    <property type="entry name" value="SlyX"/>
</dbReference>
<keyword evidence="2" id="KW-0175">Coiled coil</keyword>
<evidence type="ECO:0000313" key="3">
    <source>
        <dbReference type="EMBL" id="GEA51373.1"/>
    </source>
</evidence>
<dbReference type="NCBIfam" id="NF003357">
    <property type="entry name" value="PRK04406.1"/>
    <property type="match status" value="1"/>
</dbReference>
<name>A0A4Y3HW15_9VIBR</name>
<sequence length="80" mass="9074">MSDTTEISTLIQQLNQKIDDLECKAAFQEQTIEELNDALSQQQILISKMQHQMKYVVGKVKNIDGSNLADPTEETPPPHY</sequence>
<dbReference type="RefSeq" id="WP_208727148.1">
    <property type="nucleotide sequence ID" value="NZ_BJLF01000009.1"/>
</dbReference>
<reference evidence="3 4" key="1">
    <citation type="submission" date="2019-06" db="EMBL/GenBank/DDBJ databases">
        <title>Whole genome shotgun sequence of Vibrio inusitatus NBRC 102082.</title>
        <authorList>
            <person name="Hosoyama A."/>
            <person name="Uohara A."/>
            <person name="Ohji S."/>
            <person name="Ichikawa N."/>
        </authorList>
    </citation>
    <scope>NUCLEOTIDE SEQUENCE [LARGE SCALE GENOMIC DNA]</scope>
    <source>
        <strain evidence="3 4">NBRC 102082</strain>
    </source>
</reference>
<accession>A0A4Y3HW15</accession>
<dbReference type="AlphaFoldDB" id="A0A4Y3HW15"/>
<evidence type="ECO:0000256" key="2">
    <source>
        <dbReference type="SAM" id="Coils"/>
    </source>
</evidence>
<evidence type="ECO:0000256" key="1">
    <source>
        <dbReference type="HAMAP-Rule" id="MF_00715"/>
    </source>
</evidence>
<dbReference type="PANTHER" id="PTHR36508:SF1">
    <property type="entry name" value="PROTEIN SLYX"/>
    <property type="match status" value="1"/>
</dbReference>
<dbReference type="Gene3D" id="1.20.5.300">
    <property type="match status" value="1"/>
</dbReference>
<comment type="caution">
    <text evidence="3">The sequence shown here is derived from an EMBL/GenBank/DDBJ whole genome shotgun (WGS) entry which is preliminary data.</text>
</comment>
<evidence type="ECO:0000313" key="4">
    <source>
        <dbReference type="Proteomes" id="UP000318717"/>
    </source>
</evidence>
<comment type="similarity">
    <text evidence="1">Belongs to the SlyX family.</text>
</comment>
<dbReference type="PANTHER" id="PTHR36508">
    <property type="entry name" value="PROTEIN SLYX"/>
    <property type="match status" value="1"/>
</dbReference>
<dbReference type="EMBL" id="BJLF01000009">
    <property type="protein sequence ID" value="GEA51373.1"/>
    <property type="molecule type" value="Genomic_DNA"/>
</dbReference>
<feature type="coiled-coil region" evidence="2">
    <location>
        <begin position="4"/>
        <end position="52"/>
    </location>
</feature>
<gene>
    <name evidence="1" type="primary">slyX</name>
    <name evidence="3" type="ORF">VIN01S_21770</name>
</gene>
<organism evidence="3 4">
    <name type="scientific">Vibrio inusitatus NBRC 102082</name>
    <dbReference type="NCBI Taxonomy" id="1219070"/>
    <lineage>
        <taxon>Bacteria</taxon>
        <taxon>Pseudomonadati</taxon>
        <taxon>Pseudomonadota</taxon>
        <taxon>Gammaproteobacteria</taxon>
        <taxon>Vibrionales</taxon>
        <taxon>Vibrionaceae</taxon>
        <taxon>Vibrio</taxon>
    </lineage>
</organism>
<dbReference type="HAMAP" id="MF_00715">
    <property type="entry name" value="SlyX"/>
    <property type="match status" value="1"/>
</dbReference>
<protein>
    <recommendedName>
        <fullName evidence="1">Protein SlyX homolog</fullName>
    </recommendedName>
</protein>